<reference evidence="5 6" key="2">
    <citation type="submission" date="2021-10" db="EMBL/GenBank/DDBJ databases">
        <authorList>
            <person name="Piombo E."/>
        </authorList>
    </citation>
    <scope>NUCLEOTIDE SEQUENCE [LARGE SCALE GENOMIC DNA]</scope>
</reference>
<evidence type="ECO:0000259" key="4">
    <source>
        <dbReference type="PROSITE" id="PS50048"/>
    </source>
</evidence>
<reference evidence="6" key="1">
    <citation type="submission" date="2019-06" db="EMBL/GenBank/DDBJ databases">
        <authorList>
            <person name="Broberg M."/>
        </authorList>
    </citation>
    <scope>NUCLEOTIDE SEQUENCE [LARGE SCALE GENOMIC DNA]</scope>
</reference>
<dbReference type="AlphaFoldDB" id="A0A9N9U2I7"/>
<dbReference type="CDD" id="cd12148">
    <property type="entry name" value="fungal_TF_MHR"/>
    <property type="match status" value="1"/>
</dbReference>
<dbReference type="SUPFAM" id="SSF57701">
    <property type="entry name" value="Zn2/Cys6 DNA-binding domain"/>
    <property type="match status" value="1"/>
</dbReference>
<comment type="subcellular location">
    <subcellularLocation>
        <location evidence="1">Nucleus</location>
    </subcellularLocation>
</comment>
<dbReference type="InterPro" id="IPR001138">
    <property type="entry name" value="Zn2Cys6_DnaBD"/>
</dbReference>
<dbReference type="Pfam" id="PF11951">
    <property type="entry name" value="Fungal_trans_2"/>
    <property type="match status" value="1"/>
</dbReference>
<dbReference type="PROSITE" id="PS50048">
    <property type="entry name" value="ZN2_CY6_FUNGAL_2"/>
    <property type="match status" value="1"/>
</dbReference>
<gene>
    <name evidence="5" type="ORF">CBYS24578_00014036</name>
</gene>
<evidence type="ECO:0000256" key="1">
    <source>
        <dbReference type="ARBA" id="ARBA00004123"/>
    </source>
</evidence>
<dbReference type="PANTHER" id="PTHR37534:SF24">
    <property type="entry name" value="MISCELLANEOUS ZN(II)2CYS6 TRANSCRIPTION FACTOR (EUROFUNG)-RELATED"/>
    <property type="match status" value="1"/>
</dbReference>
<evidence type="ECO:0000256" key="3">
    <source>
        <dbReference type="SAM" id="MobiDB-lite"/>
    </source>
</evidence>
<dbReference type="GO" id="GO:0000981">
    <property type="term" value="F:DNA-binding transcription factor activity, RNA polymerase II-specific"/>
    <property type="evidence" value="ECO:0007669"/>
    <property type="project" value="InterPro"/>
</dbReference>
<dbReference type="Proteomes" id="UP000754883">
    <property type="component" value="Unassembled WGS sequence"/>
</dbReference>
<sequence>MPSIRHIPDSKRRSRRGCLPCRKRRRKCDEQKPECGSCTARNVSCVYPQPTFVFESQRGKGSVSGSTSGLENDAARVDSASPDANTDIPAAPMFGRFGQLVDLAVQQPDARGREPSPSLPFYATTTQQSHFEDRVDSTPSSTEIPARPKPDTPASSRPAVSISAGGAELLTSFVADIVPWIVSTCPGSRFANSVIGLASHQPTVRNAMIALVRTREEALNSTNGKKDFGEHGSISAVAVERELGRVEDTLAVHVARTLLSVTRLFGSRPTYWSKVGGIYLHSKEGLEEPLRYLLQMQGKIELASCILTEKPPSVSLVTYLEQSVSAPNSAIRTSYLACLSQLAQCLHLTYSSLAQLTARSGEPQGGSPTGADAASKAAEAWSSWHALWTRCINWYQARPLEMEPIFGFSIGEPSAESSASFPIEIYSTPIALQANMAIHLSFIVLIAHKPRLLKLSRSEVRLGSESWHAQKIAGMAAWNHFQEQFDPLFVAALLLAAEKMTHESQQVALLKAFRDIERKMGIVLDDQIARLERIWQTFRQGHEVFLQDARTRSTEWQRVATSIQPTHATVDEQEPEAVVITVRRIFGSYHIDVPYEPKMDAPMSETDHFPVDPRFLELQEELRHVVLSGIISLSPSRWPSPEPADSAAPAANAVFDGPSLDFTALKIPQSRLIRYLQNWVTECAPILDKFDTNRQFQIQVPLIARSSPAVLYAMLTFSSRQMERRGAAEVTGCYDSPELYQESIRLLTPALQAKDSNVLVAVCILAMFELMSWNSTDWRRHLEGCAAILGFFGVNGFTGGIAQAMFWCYARMEVCGAIISDGTETAVYQVSKWIPAESSTPSTLAPDDQPEFARALLHHYGREWHPDMHANWATYLCAKVCDLRFRRTQHLELGKPDAQDSRPFSEKWHQLWRELRRWVEERPPAMLPVPNILSEQQQQKDSPFPTILFSHNSAISGNQLYHTACILMLEIRPPGFAPGQTSAPESFPVWHARRICGISCSNPHNGSRIDAIQPLYIAGRLFTHVSERMEIARLLRTISRKTGWGAWWRLQDLEAEWGCEYDESLTASSQPEKPARVSMPAST</sequence>
<organism evidence="5 6">
    <name type="scientific">Clonostachys byssicola</name>
    <dbReference type="NCBI Taxonomy" id="160290"/>
    <lineage>
        <taxon>Eukaryota</taxon>
        <taxon>Fungi</taxon>
        <taxon>Dikarya</taxon>
        <taxon>Ascomycota</taxon>
        <taxon>Pezizomycotina</taxon>
        <taxon>Sordariomycetes</taxon>
        <taxon>Hypocreomycetidae</taxon>
        <taxon>Hypocreales</taxon>
        <taxon>Bionectriaceae</taxon>
        <taxon>Clonostachys</taxon>
    </lineage>
</organism>
<protein>
    <recommendedName>
        <fullName evidence="4">Zn(2)-C6 fungal-type domain-containing protein</fullName>
    </recommendedName>
</protein>
<proteinExistence type="predicted"/>
<name>A0A9N9U2I7_9HYPO</name>
<feature type="domain" description="Zn(2)-C6 fungal-type" evidence="4">
    <location>
        <begin position="17"/>
        <end position="47"/>
    </location>
</feature>
<dbReference type="GO" id="GO:0005634">
    <property type="term" value="C:nucleus"/>
    <property type="evidence" value="ECO:0007669"/>
    <property type="project" value="UniProtKB-SubCell"/>
</dbReference>
<accession>A0A9N9U2I7</accession>
<dbReference type="OrthoDB" id="415590at2759"/>
<dbReference type="Pfam" id="PF00172">
    <property type="entry name" value="Zn_clus"/>
    <property type="match status" value="1"/>
</dbReference>
<dbReference type="EMBL" id="CABFNO020001273">
    <property type="protein sequence ID" value="CAG9976092.1"/>
    <property type="molecule type" value="Genomic_DNA"/>
</dbReference>
<dbReference type="GO" id="GO:0045944">
    <property type="term" value="P:positive regulation of transcription by RNA polymerase II"/>
    <property type="evidence" value="ECO:0007669"/>
    <property type="project" value="TreeGrafter"/>
</dbReference>
<keyword evidence="2" id="KW-0539">Nucleus</keyword>
<dbReference type="Gene3D" id="4.10.240.10">
    <property type="entry name" value="Zn(2)-C6 fungal-type DNA-binding domain"/>
    <property type="match status" value="1"/>
</dbReference>
<dbReference type="InterPro" id="IPR036864">
    <property type="entry name" value="Zn2-C6_fun-type_DNA-bd_sf"/>
</dbReference>
<dbReference type="PANTHER" id="PTHR37534">
    <property type="entry name" value="TRANSCRIPTIONAL ACTIVATOR PROTEIN UGA3"/>
    <property type="match status" value="1"/>
</dbReference>
<feature type="region of interest" description="Disordered" evidence="3">
    <location>
        <begin position="56"/>
        <end position="83"/>
    </location>
</feature>
<dbReference type="CDD" id="cd00067">
    <property type="entry name" value="GAL4"/>
    <property type="match status" value="1"/>
</dbReference>
<evidence type="ECO:0000313" key="6">
    <source>
        <dbReference type="Proteomes" id="UP000754883"/>
    </source>
</evidence>
<dbReference type="PROSITE" id="PS00463">
    <property type="entry name" value="ZN2_CY6_FUNGAL_1"/>
    <property type="match status" value="1"/>
</dbReference>
<dbReference type="GO" id="GO:0008270">
    <property type="term" value="F:zinc ion binding"/>
    <property type="evidence" value="ECO:0007669"/>
    <property type="project" value="InterPro"/>
</dbReference>
<dbReference type="SMART" id="SM00066">
    <property type="entry name" value="GAL4"/>
    <property type="match status" value="1"/>
</dbReference>
<dbReference type="InterPro" id="IPR021858">
    <property type="entry name" value="Fun_TF"/>
</dbReference>
<evidence type="ECO:0000313" key="5">
    <source>
        <dbReference type="EMBL" id="CAG9976092.1"/>
    </source>
</evidence>
<dbReference type="GO" id="GO:0000976">
    <property type="term" value="F:transcription cis-regulatory region binding"/>
    <property type="evidence" value="ECO:0007669"/>
    <property type="project" value="TreeGrafter"/>
</dbReference>
<comment type="caution">
    <text evidence="5">The sequence shown here is derived from an EMBL/GenBank/DDBJ whole genome shotgun (WGS) entry which is preliminary data.</text>
</comment>
<evidence type="ECO:0000256" key="2">
    <source>
        <dbReference type="ARBA" id="ARBA00023242"/>
    </source>
</evidence>
<feature type="region of interest" description="Disordered" evidence="3">
    <location>
        <begin position="109"/>
        <end position="160"/>
    </location>
</feature>
<keyword evidence="6" id="KW-1185">Reference proteome</keyword>